<comment type="similarity">
    <text evidence="1 6">Belongs to the RNase T2 family.</text>
</comment>
<evidence type="ECO:0000256" key="5">
    <source>
        <dbReference type="ARBA" id="ARBA00023239"/>
    </source>
</evidence>
<organism evidence="7 8">
    <name type="scientific">Sesamum alatum</name>
    <dbReference type="NCBI Taxonomy" id="300844"/>
    <lineage>
        <taxon>Eukaryota</taxon>
        <taxon>Viridiplantae</taxon>
        <taxon>Streptophyta</taxon>
        <taxon>Embryophyta</taxon>
        <taxon>Tracheophyta</taxon>
        <taxon>Spermatophyta</taxon>
        <taxon>Magnoliopsida</taxon>
        <taxon>eudicotyledons</taxon>
        <taxon>Gunneridae</taxon>
        <taxon>Pentapetalae</taxon>
        <taxon>asterids</taxon>
        <taxon>lamiids</taxon>
        <taxon>Lamiales</taxon>
        <taxon>Pedaliaceae</taxon>
        <taxon>Sesamum</taxon>
    </lineage>
</organism>
<keyword evidence="8" id="KW-1185">Reference proteome</keyword>
<dbReference type="GO" id="GO:0016787">
    <property type="term" value="F:hydrolase activity"/>
    <property type="evidence" value="ECO:0007669"/>
    <property type="project" value="UniProtKB-KW"/>
</dbReference>
<evidence type="ECO:0000313" key="8">
    <source>
        <dbReference type="Proteomes" id="UP001293254"/>
    </source>
</evidence>
<dbReference type="GO" id="GO:0033897">
    <property type="term" value="F:ribonuclease T2 activity"/>
    <property type="evidence" value="ECO:0007669"/>
    <property type="project" value="InterPro"/>
</dbReference>
<sequence length="137" mass="15844">MNCDPKSYFIPFQDGRFVAKLDYKWPNLFEGFSETKQTFWENEWVKHGRCAYSPNLDQQKYFTMAIELKDRFDLLRILRASGINYGLVDPHKVNASISAATGYLPILKCLKNHLIEIMICFDSNGVNVINCPPQFPS</sequence>
<evidence type="ECO:0000256" key="2">
    <source>
        <dbReference type="ARBA" id="ARBA00022722"/>
    </source>
</evidence>
<dbReference type="AlphaFoldDB" id="A0AAE2CAI8"/>
<evidence type="ECO:0000256" key="3">
    <source>
        <dbReference type="ARBA" id="ARBA00022759"/>
    </source>
</evidence>
<dbReference type="PANTHER" id="PTHR11240">
    <property type="entry name" value="RIBONUCLEASE T2"/>
    <property type="match status" value="1"/>
</dbReference>
<name>A0AAE2CAI8_9LAMI</name>
<dbReference type="Gene3D" id="3.90.730.10">
    <property type="entry name" value="Ribonuclease T2-like"/>
    <property type="match status" value="1"/>
</dbReference>
<evidence type="ECO:0000256" key="6">
    <source>
        <dbReference type="RuleBase" id="RU004328"/>
    </source>
</evidence>
<dbReference type="SUPFAM" id="SSF55895">
    <property type="entry name" value="Ribonuclease Rh-like"/>
    <property type="match status" value="1"/>
</dbReference>
<dbReference type="InterPro" id="IPR001568">
    <property type="entry name" value="RNase_T2-like"/>
</dbReference>
<gene>
    <name evidence="7" type="ORF">Salat_2612300</name>
</gene>
<reference evidence="7" key="1">
    <citation type="submission" date="2020-06" db="EMBL/GenBank/DDBJ databases">
        <authorList>
            <person name="Li T."/>
            <person name="Hu X."/>
            <person name="Zhang T."/>
            <person name="Song X."/>
            <person name="Zhang H."/>
            <person name="Dai N."/>
            <person name="Sheng W."/>
            <person name="Hou X."/>
            <person name="Wei L."/>
        </authorList>
    </citation>
    <scope>NUCLEOTIDE SEQUENCE</scope>
    <source>
        <strain evidence="7">3651</strain>
        <tissue evidence="7">Leaf</tissue>
    </source>
</reference>
<dbReference type="GO" id="GO:0005576">
    <property type="term" value="C:extracellular region"/>
    <property type="evidence" value="ECO:0007669"/>
    <property type="project" value="TreeGrafter"/>
</dbReference>
<evidence type="ECO:0000256" key="4">
    <source>
        <dbReference type="ARBA" id="ARBA00022801"/>
    </source>
</evidence>
<protein>
    <recommendedName>
        <fullName evidence="9">S-RNase</fullName>
    </recommendedName>
</protein>
<evidence type="ECO:0008006" key="9">
    <source>
        <dbReference type="Google" id="ProtNLM"/>
    </source>
</evidence>
<keyword evidence="4" id="KW-0378">Hydrolase</keyword>
<evidence type="ECO:0000256" key="1">
    <source>
        <dbReference type="ARBA" id="ARBA00007469"/>
    </source>
</evidence>
<dbReference type="InterPro" id="IPR036430">
    <property type="entry name" value="RNase_T2-like_sf"/>
</dbReference>
<dbReference type="GO" id="GO:0006401">
    <property type="term" value="P:RNA catabolic process"/>
    <property type="evidence" value="ECO:0007669"/>
    <property type="project" value="TreeGrafter"/>
</dbReference>
<proteinExistence type="inferred from homology"/>
<keyword evidence="3" id="KW-0255">Endonuclease</keyword>
<dbReference type="EMBL" id="JACGWO010000011">
    <property type="protein sequence ID" value="KAK4415052.1"/>
    <property type="molecule type" value="Genomic_DNA"/>
</dbReference>
<keyword evidence="2" id="KW-0540">Nuclease</keyword>
<dbReference type="Pfam" id="PF00445">
    <property type="entry name" value="Ribonuclease_T2"/>
    <property type="match status" value="1"/>
</dbReference>
<reference evidence="7" key="2">
    <citation type="journal article" date="2024" name="Plant">
        <title>Genomic evolution and insights into agronomic trait innovations of Sesamum species.</title>
        <authorList>
            <person name="Miao H."/>
            <person name="Wang L."/>
            <person name="Qu L."/>
            <person name="Liu H."/>
            <person name="Sun Y."/>
            <person name="Le M."/>
            <person name="Wang Q."/>
            <person name="Wei S."/>
            <person name="Zheng Y."/>
            <person name="Lin W."/>
            <person name="Duan Y."/>
            <person name="Cao H."/>
            <person name="Xiong S."/>
            <person name="Wang X."/>
            <person name="Wei L."/>
            <person name="Li C."/>
            <person name="Ma Q."/>
            <person name="Ju M."/>
            <person name="Zhao R."/>
            <person name="Li G."/>
            <person name="Mu C."/>
            <person name="Tian Q."/>
            <person name="Mei H."/>
            <person name="Zhang T."/>
            <person name="Gao T."/>
            <person name="Zhang H."/>
        </authorList>
    </citation>
    <scope>NUCLEOTIDE SEQUENCE</scope>
    <source>
        <strain evidence="7">3651</strain>
    </source>
</reference>
<evidence type="ECO:0000313" key="7">
    <source>
        <dbReference type="EMBL" id="KAK4415052.1"/>
    </source>
</evidence>
<dbReference type="Proteomes" id="UP001293254">
    <property type="component" value="Unassembled WGS sequence"/>
</dbReference>
<dbReference type="PANTHER" id="PTHR11240:SF75">
    <property type="entry name" value="RIBONUCLEASE 3"/>
    <property type="match status" value="1"/>
</dbReference>
<comment type="caution">
    <text evidence="7">The sequence shown here is derived from an EMBL/GenBank/DDBJ whole genome shotgun (WGS) entry which is preliminary data.</text>
</comment>
<accession>A0AAE2CAI8</accession>
<dbReference type="GO" id="GO:0003723">
    <property type="term" value="F:RNA binding"/>
    <property type="evidence" value="ECO:0007669"/>
    <property type="project" value="InterPro"/>
</dbReference>
<keyword evidence="5" id="KW-0456">Lyase</keyword>